<dbReference type="SMART" id="SM00191">
    <property type="entry name" value="Int_alpha"/>
    <property type="match status" value="1"/>
</dbReference>
<evidence type="ECO:0000256" key="3">
    <source>
        <dbReference type="ARBA" id="ARBA00023180"/>
    </source>
</evidence>
<dbReference type="InterPro" id="IPR013519">
    <property type="entry name" value="Int_alpha_beta-p"/>
</dbReference>
<proteinExistence type="predicted"/>
<evidence type="ECO:0000256" key="1">
    <source>
        <dbReference type="ARBA" id="ARBA00022729"/>
    </source>
</evidence>
<dbReference type="Proteomes" id="UP000298714">
    <property type="component" value="Chromosome"/>
</dbReference>
<evidence type="ECO:0000313" key="4">
    <source>
        <dbReference type="EMBL" id="QCI79580.1"/>
    </source>
</evidence>
<dbReference type="InterPro" id="IPR013517">
    <property type="entry name" value="FG-GAP"/>
</dbReference>
<reference evidence="5" key="1">
    <citation type="submission" date="2019-04" db="EMBL/GenBank/DDBJ databases">
        <title>Complete genome sequence of Sphingomonas sp. W1-2-3.</title>
        <authorList>
            <person name="Im W.T."/>
        </authorList>
    </citation>
    <scope>NUCLEOTIDE SEQUENCE [LARGE SCALE GENOMIC DNA]</scope>
    <source>
        <strain evidence="5">W1-2-3</strain>
    </source>
</reference>
<dbReference type="AlphaFoldDB" id="A0A4D7C6Q8"/>
<sequence length="156" mass="15128">MQVRVVALPASGTVQLANGTALSVGEVLTIAQLANLRFIAPSAAQAQAVELVLDAVDQAGATDRQTISFTIQTGGGSGGSGGVFVPSHVSLALLDGTNGVALLADNGATLSDLGAGLSGGGDYNGDGIADLVIGAPGARSAYILLGARRSAPAAST</sequence>
<dbReference type="Gene3D" id="2.130.10.130">
    <property type="entry name" value="Integrin alpha, N-terminal"/>
    <property type="match status" value="1"/>
</dbReference>
<evidence type="ECO:0000313" key="5">
    <source>
        <dbReference type="Proteomes" id="UP000298714"/>
    </source>
</evidence>
<dbReference type="Pfam" id="PF01839">
    <property type="entry name" value="FG-GAP"/>
    <property type="match status" value="1"/>
</dbReference>
<accession>A0A4D7C6Q8</accession>
<evidence type="ECO:0008006" key="6">
    <source>
        <dbReference type="Google" id="ProtNLM"/>
    </source>
</evidence>
<keyword evidence="2" id="KW-0677">Repeat</keyword>
<dbReference type="EMBL" id="CP039704">
    <property type="protein sequence ID" value="QCI79580.1"/>
    <property type="molecule type" value="Genomic_DNA"/>
</dbReference>
<dbReference type="RefSeq" id="WP_222872385.1">
    <property type="nucleotide sequence ID" value="NZ_CP039704.1"/>
</dbReference>
<keyword evidence="5" id="KW-1185">Reference proteome</keyword>
<protein>
    <recommendedName>
        <fullName evidence="6">VCBS repeat-containing protein</fullName>
    </recommendedName>
</protein>
<name>A0A4D7C6Q8_9SPHN</name>
<dbReference type="KEGG" id="hgn:E6W36_08615"/>
<keyword evidence="1" id="KW-0732">Signal</keyword>
<keyword evidence="3" id="KW-0325">Glycoprotein</keyword>
<organism evidence="4 5">
    <name type="scientific">Hankyongella ginsenosidimutans</name>
    <dbReference type="NCBI Taxonomy" id="1763828"/>
    <lineage>
        <taxon>Bacteria</taxon>
        <taxon>Pseudomonadati</taxon>
        <taxon>Pseudomonadota</taxon>
        <taxon>Alphaproteobacteria</taxon>
        <taxon>Sphingomonadales</taxon>
        <taxon>Sphingomonadaceae</taxon>
        <taxon>Hankyongella</taxon>
    </lineage>
</organism>
<dbReference type="SUPFAM" id="SSF69318">
    <property type="entry name" value="Integrin alpha N-terminal domain"/>
    <property type="match status" value="1"/>
</dbReference>
<evidence type="ECO:0000256" key="2">
    <source>
        <dbReference type="ARBA" id="ARBA00022737"/>
    </source>
</evidence>
<dbReference type="InterPro" id="IPR028994">
    <property type="entry name" value="Integrin_alpha_N"/>
</dbReference>
<gene>
    <name evidence="4" type="ORF">E6W36_08615</name>
</gene>